<evidence type="ECO:0000256" key="1">
    <source>
        <dbReference type="SAM" id="MobiDB-lite"/>
    </source>
</evidence>
<dbReference type="AlphaFoldDB" id="A0ABD3JSB4"/>
<organism evidence="2 3">
    <name type="scientific">Eucalyptus globulus</name>
    <name type="common">Tasmanian blue gum</name>
    <dbReference type="NCBI Taxonomy" id="34317"/>
    <lineage>
        <taxon>Eukaryota</taxon>
        <taxon>Viridiplantae</taxon>
        <taxon>Streptophyta</taxon>
        <taxon>Embryophyta</taxon>
        <taxon>Tracheophyta</taxon>
        <taxon>Spermatophyta</taxon>
        <taxon>Magnoliopsida</taxon>
        <taxon>eudicotyledons</taxon>
        <taxon>Gunneridae</taxon>
        <taxon>Pentapetalae</taxon>
        <taxon>rosids</taxon>
        <taxon>malvids</taxon>
        <taxon>Myrtales</taxon>
        <taxon>Myrtaceae</taxon>
        <taxon>Myrtoideae</taxon>
        <taxon>Eucalypteae</taxon>
        <taxon>Eucalyptus</taxon>
    </lineage>
</organism>
<dbReference type="EMBL" id="JBJKBG010000008">
    <property type="protein sequence ID" value="KAL3728676.1"/>
    <property type="molecule type" value="Genomic_DNA"/>
</dbReference>
<gene>
    <name evidence="2" type="ORF">ACJRO7_033283</name>
</gene>
<comment type="caution">
    <text evidence="2">The sequence shown here is derived from an EMBL/GenBank/DDBJ whole genome shotgun (WGS) entry which is preliminary data.</text>
</comment>
<protein>
    <submittedName>
        <fullName evidence="2">Uncharacterized protein</fullName>
    </submittedName>
</protein>
<name>A0ABD3JSB4_EUCGL</name>
<evidence type="ECO:0000313" key="2">
    <source>
        <dbReference type="EMBL" id="KAL3728676.1"/>
    </source>
</evidence>
<dbReference type="InterPro" id="IPR053052">
    <property type="entry name" value="Imprinting_Balance_Reg"/>
</dbReference>
<dbReference type="Proteomes" id="UP001634007">
    <property type="component" value="Unassembled WGS sequence"/>
</dbReference>
<keyword evidence="3" id="KW-1185">Reference proteome</keyword>
<accession>A0ABD3JSB4</accession>
<feature type="region of interest" description="Disordered" evidence="1">
    <location>
        <begin position="105"/>
        <end position="168"/>
    </location>
</feature>
<feature type="compositionally biased region" description="Acidic residues" evidence="1">
    <location>
        <begin position="140"/>
        <end position="160"/>
    </location>
</feature>
<proteinExistence type="predicted"/>
<evidence type="ECO:0000313" key="3">
    <source>
        <dbReference type="Proteomes" id="UP001634007"/>
    </source>
</evidence>
<sequence>MEEEQRRRVGRTAAELTFWTLCPYCYCAHEYEKAYEECCLRCGNCGRGFHAAAIRAPPEATASGGGGVVHNGVGGGHYNCRLGLFPLRYEEVEEKIDVGDHLVEISSDEEEEGGRGSVADDAGRGNAGSDGEEGTKKMEEEEEEEEEGSGGGELEFEYVGDDILVSAA</sequence>
<reference evidence="2 3" key="1">
    <citation type="submission" date="2024-11" db="EMBL/GenBank/DDBJ databases">
        <title>Chromosome-level genome assembly of Eucalyptus globulus Labill. provides insights into its genome evolution.</title>
        <authorList>
            <person name="Li X."/>
        </authorList>
    </citation>
    <scope>NUCLEOTIDE SEQUENCE [LARGE SCALE GENOMIC DNA]</scope>
    <source>
        <strain evidence="2">CL2024</strain>
        <tissue evidence="2">Fresh tender leaves</tissue>
    </source>
</reference>
<dbReference type="PANTHER" id="PTHR45496:SF12">
    <property type="entry name" value="J DOMAIN-CONTAINING PROTEIN"/>
    <property type="match status" value="1"/>
</dbReference>
<dbReference type="PANTHER" id="PTHR45496">
    <property type="entry name" value="CHAPERONE DNAJ-DOMAIN SUPERFAMILY PROTEIN"/>
    <property type="match status" value="1"/>
</dbReference>